<comment type="similarity">
    <text evidence="1 12">Belongs to the CRISPR-associated exonuclease Cas4 family.</text>
</comment>
<evidence type="ECO:0000256" key="10">
    <source>
        <dbReference type="ARBA" id="ARBA00023118"/>
    </source>
</evidence>
<dbReference type="PANTHER" id="PTHR36531">
    <property type="entry name" value="CRISPR-ASSOCIATED EXONUCLEASE CAS4"/>
    <property type="match status" value="1"/>
</dbReference>
<gene>
    <name evidence="13" type="ORF">XD54_1213</name>
</gene>
<dbReference type="GO" id="GO:0051536">
    <property type="term" value="F:iron-sulfur cluster binding"/>
    <property type="evidence" value="ECO:0007669"/>
    <property type="project" value="UniProtKB-KW"/>
</dbReference>
<evidence type="ECO:0000256" key="1">
    <source>
        <dbReference type="ARBA" id="ARBA00009189"/>
    </source>
</evidence>
<comment type="cofactor">
    <cofactor evidence="12">
        <name>Mg(2+)</name>
        <dbReference type="ChEBI" id="CHEBI:18420"/>
    </cofactor>
    <cofactor evidence="12">
        <name>Mn(2+)</name>
        <dbReference type="ChEBI" id="CHEBI:29035"/>
    </cofactor>
    <text evidence="12">Mg(2+) or Mn(2+) required for ssDNA cleavage activity.</text>
</comment>
<organism evidence="13 14">
    <name type="scientific">Thermococcus sibiricus</name>
    <dbReference type="NCBI Taxonomy" id="172049"/>
    <lineage>
        <taxon>Archaea</taxon>
        <taxon>Methanobacteriati</taxon>
        <taxon>Methanobacteriota</taxon>
        <taxon>Thermococci</taxon>
        <taxon>Thermococcales</taxon>
        <taxon>Thermococcaceae</taxon>
        <taxon>Thermococcus</taxon>
    </lineage>
</organism>
<reference evidence="14" key="1">
    <citation type="journal article" date="2015" name="MBio">
        <title>Genome-Resolved Metagenomic Analysis Reveals Roles for Candidate Phyla and Other Microbial Community Members in Biogeochemical Transformations in Oil Reservoirs.</title>
        <authorList>
            <person name="Hu P."/>
            <person name="Tom L."/>
            <person name="Singh A."/>
            <person name="Thomas B.C."/>
            <person name="Baker B.J."/>
            <person name="Piceno Y.M."/>
            <person name="Andersen G.L."/>
            <person name="Banfield J.F."/>
        </authorList>
    </citation>
    <scope>NUCLEOTIDE SEQUENCE [LARGE SCALE GENOMIC DNA]</scope>
</reference>
<dbReference type="InterPro" id="IPR051827">
    <property type="entry name" value="Cas4_exonuclease"/>
</dbReference>
<evidence type="ECO:0000256" key="3">
    <source>
        <dbReference type="ARBA" id="ARBA00020049"/>
    </source>
</evidence>
<dbReference type="GO" id="GO:0004527">
    <property type="term" value="F:exonuclease activity"/>
    <property type="evidence" value="ECO:0007669"/>
    <property type="project" value="UniProtKB-KW"/>
</dbReference>
<dbReference type="InterPro" id="IPR011604">
    <property type="entry name" value="PDDEXK-like_dom_sf"/>
</dbReference>
<dbReference type="GO" id="GO:0051607">
    <property type="term" value="P:defense response to virus"/>
    <property type="evidence" value="ECO:0007669"/>
    <property type="project" value="UniProtKB-KW"/>
</dbReference>
<evidence type="ECO:0000256" key="8">
    <source>
        <dbReference type="ARBA" id="ARBA00023004"/>
    </source>
</evidence>
<dbReference type="AlphaFoldDB" id="A0A101ELF2"/>
<dbReference type="Gene3D" id="3.90.320.10">
    <property type="match status" value="1"/>
</dbReference>
<keyword evidence="4 12" id="KW-0540">Nuclease</keyword>
<keyword evidence="10 12" id="KW-0051">Antiviral defense</keyword>
<evidence type="ECO:0000256" key="2">
    <source>
        <dbReference type="ARBA" id="ARBA00012768"/>
    </source>
</evidence>
<name>A0A101ELF2_9EURY</name>
<evidence type="ECO:0000256" key="5">
    <source>
        <dbReference type="ARBA" id="ARBA00022723"/>
    </source>
</evidence>
<comment type="cofactor">
    <cofactor evidence="12">
        <name>iron-sulfur cluster</name>
        <dbReference type="ChEBI" id="CHEBI:30408"/>
    </cofactor>
</comment>
<keyword evidence="5 12" id="KW-0479">Metal-binding</keyword>
<dbReference type="InterPro" id="IPR013343">
    <property type="entry name" value="CRISPR-assoc_prot_Cas4"/>
</dbReference>
<comment type="function">
    <text evidence="12">CRISPR (clustered regularly interspaced short palindromic repeat) is an adaptive immune system that provides protection against mobile genetic elements (viruses, transposable elements and conjugative plasmids). CRISPR clusters contain sequences complementary to antecedent mobile elements and target invading nucleic acids. CRISPR clusters are transcribed and processed into CRISPR RNA (crRNA).</text>
</comment>
<keyword evidence="6 12" id="KW-0378">Hydrolase</keyword>
<evidence type="ECO:0000256" key="12">
    <source>
        <dbReference type="RuleBase" id="RU365022"/>
    </source>
</evidence>
<sequence>MDEMLEFYASEAMTCPRRIYFRLKGYKEKWPDFVRVRLEQGINTHNVLGDILKRRFGFELEKHIILKSPRLGLEIHGRIDAYKNYPIEIKGKTSLPRIPYDYHLAQLNIYLRWAESEYGYLYYVKLHERPKRVLDGIDFSKFPVVKGKNFKAFEIPYDEKLFKETVKQFYVIKKHYERGMPPKGWNDYTCRFCPYYYICSGNGFKI</sequence>
<dbReference type="EMBL" id="LGFD01000021">
    <property type="protein sequence ID" value="KUK17532.1"/>
    <property type="molecule type" value="Genomic_DNA"/>
</dbReference>
<keyword evidence="7 12" id="KW-0269">Exonuclease</keyword>
<evidence type="ECO:0000256" key="11">
    <source>
        <dbReference type="ARBA" id="ARBA00023211"/>
    </source>
</evidence>
<dbReference type="NCBIfam" id="TIGR00372">
    <property type="entry name" value="cas4"/>
    <property type="match status" value="1"/>
</dbReference>
<proteinExistence type="inferred from homology"/>
<evidence type="ECO:0000256" key="7">
    <source>
        <dbReference type="ARBA" id="ARBA00022839"/>
    </source>
</evidence>
<dbReference type="RefSeq" id="WP_283217657.1">
    <property type="nucleotide sequence ID" value="NZ_LGFD01000021.1"/>
</dbReference>
<evidence type="ECO:0000313" key="13">
    <source>
        <dbReference type="EMBL" id="KUK17532.1"/>
    </source>
</evidence>
<comment type="caution">
    <text evidence="13">The sequence shown here is derived from an EMBL/GenBank/DDBJ whole genome shotgun (WGS) entry which is preliminary data.</text>
</comment>
<dbReference type="Proteomes" id="UP000053911">
    <property type="component" value="Unassembled WGS sequence"/>
</dbReference>
<evidence type="ECO:0000256" key="4">
    <source>
        <dbReference type="ARBA" id="ARBA00022722"/>
    </source>
</evidence>
<keyword evidence="9 12" id="KW-0411">Iron-sulfur</keyword>
<dbReference type="PATRIC" id="fig|172049.5.peg.2194"/>
<dbReference type="GO" id="GO:0046872">
    <property type="term" value="F:metal ion binding"/>
    <property type="evidence" value="ECO:0007669"/>
    <property type="project" value="UniProtKB-KW"/>
</dbReference>
<evidence type="ECO:0000313" key="14">
    <source>
        <dbReference type="Proteomes" id="UP000053911"/>
    </source>
</evidence>
<keyword evidence="11 12" id="KW-0464">Manganese</keyword>
<dbReference type="PANTHER" id="PTHR36531:SF2">
    <property type="entry name" value="CRISPR-ASSOCIATED EXONUCLEASE CAS4"/>
    <property type="match status" value="1"/>
</dbReference>
<keyword evidence="8 12" id="KW-0408">Iron</keyword>
<accession>A0A101ELF2</accession>
<evidence type="ECO:0000256" key="6">
    <source>
        <dbReference type="ARBA" id="ARBA00022801"/>
    </source>
</evidence>
<dbReference type="EC" id="3.1.12.1" evidence="2 12"/>
<protein>
    <recommendedName>
        <fullName evidence="3 12">CRISPR-associated exonuclease Cas4</fullName>
        <ecNumber evidence="2 12">3.1.12.1</ecNumber>
    </recommendedName>
</protein>
<evidence type="ECO:0000256" key="9">
    <source>
        <dbReference type="ARBA" id="ARBA00023014"/>
    </source>
</evidence>